<reference evidence="1 2" key="1">
    <citation type="journal article" date="2021" name="Hortic Res">
        <title>High-quality reference genome and annotation aids understanding of berry development for evergreen blueberry (Vaccinium darrowii).</title>
        <authorList>
            <person name="Yu J."/>
            <person name="Hulse-Kemp A.M."/>
            <person name="Babiker E."/>
            <person name="Staton M."/>
        </authorList>
    </citation>
    <scope>NUCLEOTIDE SEQUENCE [LARGE SCALE GENOMIC DNA]</scope>
    <source>
        <strain evidence="2">cv. NJ 8807/NJ 8810</strain>
        <tissue evidence="1">Young leaf</tissue>
    </source>
</reference>
<name>A0ACB7X6H4_9ERIC</name>
<keyword evidence="2" id="KW-1185">Reference proteome</keyword>
<proteinExistence type="predicted"/>
<organism evidence="1 2">
    <name type="scientific">Vaccinium darrowii</name>
    <dbReference type="NCBI Taxonomy" id="229202"/>
    <lineage>
        <taxon>Eukaryota</taxon>
        <taxon>Viridiplantae</taxon>
        <taxon>Streptophyta</taxon>
        <taxon>Embryophyta</taxon>
        <taxon>Tracheophyta</taxon>
        <taxon>Spermatophyta</taxon>
        <taxon>Magnoliopsida</taxon>
        <taxon>eudicotyledons</taxon>
        <taxon>Gunneridae</taxon>
        <taxon>Pentapetalae</taxon>
        <taxon>asterids</taxon>
        <taxon>Ericales</taxon>
        <taxon>Ericaceae</taxon>
        <taxon>Vaccinioideae</taxon>
        <taxon>Vaccinieae</taxon>
        <taxon>Vaccinium</taxon>
    </lineage>
</organism>
<accession>A0ACB7X6H4</accession>
<evidence type="ECO:0000313" key="2">
    <source>
        <dbReference type="Proteomes" id="UP000828048"/>
    </source>
</evidence>
<sequence>MGFPFWFPQYQPPKPPVKARPDVPSRSLSASAIAFSVAAGVSTAAAVSQNSNAPILQDALNFVLSNISPNGNNNRSSPLWGSLSLAADPSSVNEPKTGASFPSVLGDSRRLLGVGVRRKSVFGLKNIDVYAFGVYADSGEIKEVLGEKYGKASHSELENKELIDDLKNSDVCMTVRLQIVYGKLSIRSVRSAFEESVGNRLQKFSGSESSDNKELLQRFTSLFKDEYKIPRGSIIDLSRELGSVVRTTIDGKEVGSIQSKLLCRSILDLYIGDDPFDRKAKEEIEQNLASLFQKSPQEEKQANHPWLLNKTLVFV</sequence>
<dbReference type="Proteomes" id="UP000828048">
    <property type="component" value="Chromosome 6"/>
</dbReference>
<comment type="caution">
    <text evidence="1">The sequence shown here is derived from an EMBL/GenBank/DDBJ whole genome shotgun (WGS) entry which is preliminary data.</text>
</comment>
<gene>
    <name evidence="1" type="ORF">Vadar_000197</name>
</gene>
<evidence type="ECO:0000313" key="1">
    <source>
        <dbReference type="EMBL" id="KAH7836347.1"/>
    </source>
</evidence>
<dbReference type="EMBL" id="CM037156">
    <property type="protein sequence ID" value="KAH7836347.1"/>
    <property type="molecule type" value="Genomic_DNA"/>
</dbReference>
<protein>
    <submittedName>
        <fullName evidence="1">Uncharacterized protein</fullName>
    </submittedName>
</protein>